<evidence type="ECO:0000313" key="2">
    <source>
        <dbReference type="EMBL" id="TFL05143.1"/>
    </source>
</evidence>
<feature type="compositionally biased region" description="Polar residues" evidence="1">
    <location>
        <begin position="221"/>
        <end position="232"/>
    </location>
</feature>
<name>A0A5C3QT31_9AGAR</name>
<protein>
    <submittedName>
        <fullName evidence="2">Uncharacterized protein</fullName>
    </submittedName>
</protein>
<feature type="region of interest" description="Disordered" evidence="1">
    <location>
        <begin position="212"/>
        <end position="267"/>
    </location>
</feature>
<feature type="compositionally biased region" description="Low complexity" evidence="1">
    <location>
        <begin position="363"/>
        <end position="375"/>
    </location>
</feature>
<reference evidence="2 3" key="1">
    <citation type="journal article" date="2019" name="Nat. Ecol. Evol.">
        <title>Megaphylogeny resolves global patterns of mushroom evolution.</title>
        <authorList>
            <person name="Varga T."/>
            <person name="Krizsan K."/>
            <person name="Foldi C."/>
            <person name="Dima B."/>
            <person name="Sanchez-Garcia M."/>
            <person name="Sanchez-Ramirez S."/>
            <person name="Szollosi G.J."/>
            <person name="Szarkandi J.G."/>
            <person name="Papp V."/>
            <person name="Albert L."/>
            <person name="Andreopoulos W."/>
            <person name="Angelini C."/>
            <person name="Antonin V."/>
            <person name="Barry K.W."/>
            <person name="Bougher N.L."/>
            <person name="Buchanan P."/>
            <person name="Buyck B."/>
            <person name="Bense V."/>
            <person name="Catcheside P."/>
            <person name="Chovatia M."/>
            <person name="Cooper J."/>
            <person name="Damon W."/>
            <person name="Desjardin D."/>
            <person name="Finy P."/>
            <person name="Geml J."/>
            <person name="Haridas S."/>
            <person name="Hughes K."/>
            <person name="Justo A."/>
            <person name="Karasinski D."/>
            <person name="Kautmanova I."/>
            <person name="Kiss B."/>
            <person name="Kocsube S."/>
            <person name="Kotiranta H."/>
            <person name="LaButti K.M."/>
            <person name="Lechner B.E."/>
            <person name="Liimatainen K."/>
            <person name="Lipzen A."/>
            <person name="Lukacs Z."/>
            <person name="Mihaltcheva S."/>
            <person name="Morgado L.N."/>
            <person name="Niskanen T."/>
            <person name="Noordeloos M.E."/>
            <person name="Ohm R.A."/>
            <person name="Ortiz-Santana B."/>
            <person name="Ovrebo C."/>
            <person name="Racz N."/>
            <person name="Riley R."/>
            <person name="Savchenko A."/>
            <person name="Shiryaev A."/>
            <person name="Soop K."/>
            <person name="Spirin V."/>
            <person name="Szebenyi C."/>
            <person name="Tomsovsky M."/>
            <person name="Tulloss R.E."/>
            <person name="Uehling J."/>
            <person name="Grigoriev I.V."/>
            <person name="Vagvolgyi C."/>
            <person name="Papp T."/>
            <person name="Martin F.M."/>
            <person name="Miettinen O."/>
            <person name="Hibbett D.S."/>
            <person name="Nagy L.G."/>
        </authorList>
    </citation>
    <scope>NUCLEOTIDE SEQUENCE [LARGE SCALE GENOMIC DNA]</scope>
    <source>
        <strain evidence="2 3">CBS 309.79</strain>
    </source>
</reference>
<feature type="compositionally biased region" description="Low complexity" evidence="1">
    <location>
        <begin position="233"/>
        <end position="254"/>
    </location>
</feature>
<proteinExistence type="predicted"/>
<feature type="compositionally biased region" description="Polar residues" evidence="1">
    <location>
        <begin position="80"/>
        <end position="93"/>
    </location>
</feature>
<gene>
    <name evidence="2" type="ORF">BDV98DRAFT_286334</name>
</gene>
<evidence type="ECO:0000256" key="1">
    <source>
        <dbReference type="SAM" id="MobiDB-lite"/>
    </source>
</evidence>
<feature type="region of interest" description="Disordered" evidence="1">
    <location>
        <begin position="344"/>
        <end position="375"/>
    </location>
</feature>
<feature type="region of interest" description="Disordered" evidence="1">
    <location>
        <begin position="290"/>
        <end position="313"/>
    </location>
</feature>
<accession>A0A5C3QT31</accession>
<keyword evidence="3" id="KW-1185">Reference proteome</keyword>
<feature type="region of interest" description="Disordered" evidence="1">
    <location>
        <begin position="39"/>
        <end position="160"/>
    </location>
</feature>
<evidence type="ECO:0000313" key="3">
    <source>
        <dbReference type="Proteomes" id="UP000305067"/>
    </source>
</evidence>
<organism evidence="2 3">
    <name type="scientific">Pterulicium gracile</name>
    <dbReference type="NCBI Taxonomy" id="1884261"/>
    <lineage>
        <taxon>Eukaryota</taxon>
        <taxon>Fungi</taxon>
        <taxon>Dikarya</taxon>
        <taxon>Basidiomycota</taxon>
        <taxon>Agaricomycotina</taxon>
        <taxon>Agaricomycetes</taxon>
        <taxon>Agaricomycetidae</taxon>
        <taxon>Agaricales</taxon>
        <taxon>Pleurotineae</taxon>
        <taxon>Pterulaceae</taxon>
        <taxon>Pterulicium</taxon>
    </lineage>
</organism>
<feature type="compositionally biased region" description="Low complexity" evidence="1">
    <location>
        <begin position="117"/>
        <end position="128"/>
    </location>
</feature>
<dbReference type="AlphaFoldDB" id="A0A5C3QT31"/>
<dbReference type="EMBL" id="ML178817">
    <property type="protein sequence ID" value="TFL05143.1"/>
    <property type="molecule type" value="Genomic_DNA"/>
</dbReference>
<dbReference type="Proteomes" id="UP000305067">
    <property type="component" value="Unassembled WGS sequence"/>
</dbReference>
<sequence>MEVIHDQKLEAHQSWQTALLRLKAGGKACGAHILVDVGTGGKTATKDIPSTLRDPPKESSQELQTPTPARHPGPWLEHAPSTSQAITSISNHPPATVQPARFAPMETEATLPPAPSSAPSAPQSSFAFPPQPSTQAFAPPTPATHVSVYSTPGSHTEMEMDAPSSAPIVLERPMDIDDAHKPLGPAVPFASSPPESRPVVAARSLRFHKVVHQDEDRDIQDISSSGKATAQKSILPSTSFPSPPSASTWSPRPSLSTPAISPSTSSVFSSTLSTVSRSQNDAKMVMIPTEQKASTLDTPPSTPKPSALPSRKPLSEAVRLPCTLHSGSTSAVGKPLLLSRSTLPMDEKIVESPSIAKGKEVQTPSTSAKTPSTPL</sequence>